<gene>
    <name evidence="1" type="ORF">SCLCIDRAFT_30470</name>
</gene>
<dbReference type="OrthoDB" id="3199698at2759"/>
<name>A0A0C3DG15_9AGAM</name>
<keyword evidence="2" id="KW-1185">Reference proteome</keyword>
<dbReference type="EMBL" id="KN822137">
    <property type="protein sequence ID" value="KIM55319.1"/>
    <property type="molecule type" value="Genomic_DNA"/>
</dbReference>
<dbReference type="InterPro" id="IPR041078">
    <property type="entry name" value="Plavaka"/>
</dbReference>
<evidence type="ECO:0000313" key="2">
    <source>
        <dbReference type="Proteomes" id="UP000053989"/>
    </source>
</evidence>
<dbReference type="AlphaFoldDB" id="A0A0C3DG15"/>
<dbReference type="InParanoid" id="A0A0C3DG15"/>
<proteinExistence type="predicted"/>
<reference evidence="1 2" key="1">
    <citation type="submission" date="2014-04" db="EMBL/GenBank/DDBJ databases">
        <authorList>
            <consortium name="DOE Joint Genome Institute"/>
            <person name="Kuo A."/>
            <person name="Kohler A."/>
            <person name="Nagy L.G."/>
            <person name="Floudas D."/>
            <person name="Copeland A."/>
            <person name="Barry K.W."/>
            <person name="Cichocki N."/>
            <person name="Veneault-Fourrey C."/>
            <person name="LaButti K."/>
            <person name="Lindquist E.A."/>
            <person name="Lipzen A."/>
            <person name="Lundell T."/>
            <person name="Morin E."/>
            <person name="Murat C."/>
            <person name="Sun H."/>
            <person name="Tunlid A."/>
            <person name="Henrissat B."/>
            <person name="Grigoriev I.V."/>
            <person name="Hibbett D.S."/>
            <person name="Martin F."/>
            <person name="Nordberg H.P."/>
            <person name="Cantor M.N."/>
            <person name="Hua S.X."/>
        </authorList>
    </citation>
    <scope>NUCLEOTIDE SEQUENCE [LARGE SCALE GENOMIC DNA]</scope>
    <source>
        <strain evidence="1 2">Foug A</strain>
    </source>
</reference>
<accession>A0A0C3DG15</accession>
<dbReference type="HOGENOM" id="CLU_006344_14_1_1"/>
<dbReference type="STRING" id="1036808.A0A0C3DG15"/>
<organism evidence="1 2">
    <name type="scientific">Scleroderma citrinum Foug A</name>
    <dbReference type="NCBI Taxonomy" id="1036808"/>
    <lineage>
        <taxon>Eukaryota</taxon>
        <taxon>Fungi</taxon>
        <taxon>Dikarya</taxon>
        <taxon>Basidiomycota</taxon>
        <taxon>Agaricomycotina</taxon>
        <taxon>Agaricomycetes</taxon>
        <taxon>Agaricomycetidae</taxon>
        <taxon>Boletales</taxon>
        <taxon>Sclerodermatineae</taxon>
        <taxon>Sclerodermataceae</taxon>
        <taxon>Scleroderma</taxon>
    </lineage>
</organism>
<protein>
    <submittedName>
        <fullName evidence="1">Uncharacterized protein</fullName>
    </submittedName>
</protein>
<reference evidence="2" key="2">
    <citation type="submission" date="2015-01" db="EMBL/GenBank/DDBJ databases">
        <title>Evolutionary Origins and Diversification of the Mycorrhizal Mutualists.</title>
        <authorList>
            <consortium name="DOE Joint Genome Institute"/>
            <consortium name="Mycorrhizal Genomics Consortium"/>
            <person name="Kohler A."/>
            <person name="Kuo A."/>
            <person name="Nagy L.G."/>
            <person name="Floudas D."/>
            <person name="Copeland A."/>
            <person name="Barry K.W."/>
            <person name="Cichocki N."/>
            <person name="Veneault-Fourrey C."/>
            <person name="LaButti K."/>
            <person name="Lindquist E.A."/>
            <person name="Lipzen A."/>
            <person name="Lundell T."/>
            <person name="Morin E."/>
            <person name="Murat C."/>
            <person name="Riley R."/>
            <person name="Ohm R."/>
            <person name="Sun H."/>
            <person name="Tunlid A."/>
            <person name="Henrissat B."/>
            <person name="Grigoriev I.V."/>
            <person name="Hibbett D.S."/>
            <person name="Martin F."/>
        </authorList>
    </citation>
    <scope>NUCLEOTIDE SEQUENCE [LARGE SCALE GENOMIC DNA]</scope>
    <source>
        <strain evidence="2">Foug A</strain>
    </source>
</reference>
<sequence length="628" mass="70525">MSAAKINELLSIMASVYNADPPFQSHKDLYVTIDAIPHGDAPWQSFSVSYSGPLPDAPPSWMTTEYDIWFQDPKVVLEHQLANADFNGEIDYMAKVVVDENGRREVCDLMSGKWAFNQSEIIAEDPDTHGAMFVPVVLGSDKATMSVGTGHTEYYPLYISLGNVHNNVRRAHRDAVSILAFLAIPKTDEVHKNDAGFWCFHRQLFHSSLAVILESLKPFMTKPMVALCPDGHYRCVIYGLGPYIADYPEQVLLACVVQGWCSRCTAHNNDLDGLGGPHSQELREVLIDVLEPQVLWDEYGIVYDVVPFTSYFPCADIHELMAPDLLHQLIKGMFKDHLVTWIHEYLEQEHGKQHAAVIIADIDRRIAAAPSFSALRRFPEGHGFKQWTGDDSKALMKVYLPAIAGHVPPGMVRALSAFLEFCYLVRHSVINEETLEAITTAVDRFHHERTIFQTTGVRAHFSLPRQHAMVHYHELIELFGAPNGLCSFITKSKHIRAVKEPWHRLNKFDALGQMLVTNQCLDKLAGACRHFTEYNMLDGPLLPVGTEAIRLDLDDDDDDGAADNDPATYVVKLASRPVYRVSGLVSHVADCLGLPKLQEEIRCFLYDKLYPFADIPGDHVDLCTCPDF</sequence>
<dbReference type="Pfam" id="PF18759">
    <property type="entry name" value="Plavaka"/>
    <property type="match status" value="1"/>
</dbReference>
<dbReference type="Proteomes" id="UP000053989">
    <property type="component" value="Unassembled WGS sequence"/>
</dbReference>
<evidence type="ECO:0000313" key="1">
    <source>
        <dbReference type="EMBL" id="KIM55319.1"/>
    </source>
</evidence>